<proteinExistence type="predicted"/>
<keyword evidence="1" id="KW-0732">Signal</keyword>
<comment type="caution">
    <text evidence="2">The sequence shown here is derived from an EMBL/GenBank/DDBJ whole genome shotgun (WGS) entry which is preliminary data.</text>
</comment>
<dbReference type="AlphaFoldDB" id="A0A845V5S4"/>
<evidence type="ECO:0000313" key="2">
    <source>
        <dbReference type="EMBL" id="NDY96526.1"/>
    </source>
</evidence>
<gene>
    <name evidence="2" type="ORF">G3I74_12365</name>
</gene>
<dbReference type="Proteomes" id="UP000484885">
    <property type="component" value="Unassembled WGS sequence"/>
</dbReference>
<dbReference type="EMBL" id="JAAGSC010000043">
    <property type="protein sequence ID" value="NDY96526.1"/>
    <property type="molecule type" value="Genomic_DNA"/>
</dbReference>
<feature type="chain" id="PRO_5032572884" evidence="1">
    <location>
        <begin position="33"/>
        <end position="484"/>
    </location>
</feature>
<organism evidence="2 3">
    <name type="scientific">Wenzhouxiangella limi</name>
    <dbReference type="NCBI Taxonomy" id="2707351"/>
    <lineage>
        <taxon>Bacteria</taxon>
        <taxon>Pseudomonadati</taxon>
        <taxon>Pseudomonadota</taxon>
        <taxon>Gammaproteobacteria</taxon>
        <taxon>Chromatiales</taxon>
        <taxon>Wenzhouxiangellaceae</taxon>
        <taxon>Wenzhouxiangella</taxon>
    </lineage>
</organism>
<reference evidence="2 3" key="1">
    <citation type="submission" date="2020-02" db="EMBL/GenBank/DDBJ databases">
        <authorList>
            <person name="Zhang X.-Y."/>
        </authorList>
    </citation>
    <scope>NUCLEOTIDE SEQUENCE [LARGE SCALE GENOMIC DNA]</scope>
    <source>
        <strain evidence="2 3">C33</strain>
    </source>
</reference>
<name>A0A845V5S4_9GAMM</name>
<feature type="signal peptide" evidence="1">
    <location>
        <begin position="1"/>
        <end position="32"/>
    </location>
</feature>
<protein>
    <submittedName>
        <fullName evidence="2">Uncharacterized protein</fullName>
    </submittedName>
</protein>
<keyword evidence="3" id="KW-1185">Reference proteome</keyword>
<accession>A0A845V5S4</accession>
<evidence type="ECO:0000256" key="1">
    <source>
        <dbReference type="SAM" id="SignalP"/>
    </source>
</evidence>
<evidence type="ECO:0000313" key="3">
    <source>
        <dbReference type="Proteomes" id="UP000484885"/>
    </source>
</evidence>
<sequence length="484" mass="52118">MNGISIRDILTATTAPLVLVAVLAGASGSAVASPGHDGDRSGLDRDNVLEIIARHPPGGKSDDHYEFVLSDKEIPAGWTTIRQVNASHTVHFVYMIKVPEAQADMTREEYLEGTPKAFQDAWDPYFAGDDDVNAFFDNLVSALPEWWGDTVPSGGPGFLSGGRTGTTTMNLAPGTYFVECYVLDGDGIFHNTHGMLEKLVVTEQANEASEPEADMQVRVSAAGGIEFDAENIQPGAKTIEVIFEDNLAYGHGLGHDVHLVRLDDGTTVEDVNVWMNYLDVGADGLYADRGALISGGDKPEPETFLGGVQDVFAAEYPQSAHFHVDLKPGRYALVAEVPNPMQPDPDNPEMSMLKTFSVTPYASLTGGWFDPETAGQGWSFIAAPWGLYGFYFGYDSTGDPLWLMTEEVQPEIEVGESVTYGLLNGTGGTFSNPVAPGDLDYWGEVTLIFDSCEEATAEISGLDGTDTHELVKISQTAGLPDCRL</sequence>